<dbReference type="SMART" id="SM00086">
    <property type="entry name" value="PAC"/>
    <property type="match status" value="2"/>
</dbReference>
<feature type="transmembrane region" description="Helical" evidence="1">
    <location>
        <begin position="52"/>
        <end position="73"/>
    </location>
</feature>
<dbReference type="RefSeq" id="WP_048704107.1">
    <property type="nucleotide sequence ID" value="NZ_CP014646.1"/>
</dbReference>
<dbReference type="EMBL" id="CP014646">
    <property type="protein sequence ID" value="AMO36564.1"/>
    <property type="molecule type" value="Genomic_DNA"/>
</dbReference>
<dbReference type="Pfam" id="PF00990">
    <property type="entry name" value="GGDEF"/>
    <property type="match status" value="1"/>
</dbReference>
<dbReference type="Gene3D" id="3.30.70.270">
    <property type="match status" value="1"/>
</dbReference>
<dbReference type="SUPFAM" id="SSF55073">
    <property type="entry name" value="Nucleotide cyclase"/>
    <property type="match status" value="1"/>
</dbReference>
<dbReference type="Pfam" id="PF17159">
    <property type="entry name" value="MASE3"/>
    <property type="match status" value="1"/>
</dbReference>
<dbReference type="PROSITE" id="PS50113">
    <property type="entry name" value="PAC"/>
    <property type="match status" value="2"/>
</dbReference>
<feature type="transmembrane region" description="Helical" evidence="1">
    <location>
        <begin position="150"/>
        <end position="173"/>
    </location>
</feature>
<evidence type="ECO:0000313" key="5">
    <source>
        <dbReference type="Proteomes" id="UP000036902"/>
    </source>
</evidence>
<evidence type="ECO:0000259" key="2">
    <source>
        <dbReference type="PROSITE" id="PS50113"/>
    </source>
</evidence>
<dbReference type="KEGG" id="thu:AC731_006190"/>
<feature type="domain" description="PAC" evidence="2">
    <location>
        <begin position="354"/>
        <end position="406"/>
    </location>
</feature>
<dbReference type="Pfam" id="PF08447">
    <property type="entry name" value="PAS_3"/>
    <property type="match status" value="1"/>
</dbReference>
<name>A0A127K4M4_9RHOO</name>
<feature type="domain" description="GGDEF" evidence="3">
    <location>
        <begin position="568"/>
        <end position="702"/>
    </location>
</feature>
<feature type="transmembrane region" description="Helical" evidence="1">
    <location>
        <begin position="223"/>
        <end position="245"/>
    </location>
</feature>
<dbReference type="Proteomes" id="UP000036902">
    <property type="component" value="Chromosome"/>
</dbReference>
<dbReference type="InterPro" id="IPR029787">
    <property type="entry name" value="Nucleotide_cyclase"/>
</dbReference>
<evidence type="ECO:0000256" key="1">
    <source>
        <dbReference type="SAM" id="Phobius"/>
    </source>
</evidence>
<dbReference type="InterPro" id="IPR013656">
    <property type="entry name" value="PAS_4"/>
</dbReference>
<dbReference type="AlphaFoldDB" id="A0A127K4M4"/>
<dbReference type="InterPro" id="IPR000700">
    <property type="entry name" value="PAS-assoc_C"/>
</dbReference>
<dbReference type="InterPro" id="IPR035965">
    <property type="entry name" value="PAS-like_dom_sf"/>
</dbReference>
<dbReference type="InterPro" id="IPR043128">
    <property type="entry name" value="Rev_trsase/Diguanyl_cyclase"/>
</dbReference>
<feature type="transmembrane region" description="Helical" evidence="1">
    <location>
        <begin position="193"/>
        <end position="211"/>
    </location>
</feature>
<dbReference type="SUPFAM" id="SSF55785">
    <property type="entry name" value="PYP-like sensor domain (PAS domain)"/>
    <property type="match status" value="2"/>
</dbReference>
<feature type="transmembrane region" description="Helical" evidence="1">
    <location>
        <begin position="85"/>
        <end position="105"/>
    </location>
</feature>
<dbReference type="InterPro" id="IPR013655">
    <property type="entry name" value="PAS_fold_3"/>
</dbReference>
<sequence length="716" mass="77949">MTSQTHSFQSAPRSIRESFASTPLRWAALLTALCVVAILLPGWRMFSSAEHYLALHNALEFFSIAVSAMVFALGWNLRRSASGGAFLWLGVFALAVAVIDLLHLLSYEGMPSLVTPSSPEKAINFWLAARLLTALCLLGLVFVPPRPWRAVTAVGAVVAALATSAGVAWIGLFHADRLPSTFVPGEGVTAFKVAVEYGIAGLHALAAVLLLRTAVRQGRAAMVWLAAAAWVLGLTGLFFTVYVSVNDVHNFLGHAYKVVASIMFYKAVFAAGVQEPNAALERERALLRTMIDSVPDLISFKDVNGAYLGCNRAFSACYNLSEQSLVGRTDAELFGAGMQIASDAQADVVVTRLERHEEWVEGADGTMRLLDTLRIPFRGSDGNLLGEIDVSRDFTERRRIRDQIAEREKRLLMALQGASLGVWDWDIPSGRMLFSPLWASMLGRRVEDLPPDVATWEALVHPDDWGDIQGALEPHLRGETDSYTAEYRLRHAGGHWVWVMDAGRVLERDDDGKPLRAVGVHQDISERKSMEASLLHLATSDPLTGLWNRRHFTEVVNGELGRVRRHGVQAGLMLLDLDHFKRINDTRGHAAGDEVLRHFAGIVSRHLREADVFARLGGEEFAVLLPCIDDAAGAVRAAERVRELIASTPAIVDGVPLPFSVSIGVAMLEAGDAGFDAVFSRADEALYEAKGGGRNRTVLSAPKEEAGSALESTEPA</sequence>
<dbReference type="SMART" id="SM00267">
    <property type="entry name" value="GGDEF"/>
    <property type="match status" value="1"/>
</dbReference>
<dbReference type="InterPro" id="IPR001610">
    <property type="entry name" value="PAC"/>
</dbReference>
<keyword evidence="1" id="KW-0472">Membrane</keyword>
<protein>
    <submittedName>
        <fullName evidence="4">Diguanylate cyclase</fullName>
    </submittedName>
</protein>
<reference evidence="5" key="1">
    <citation type="submission" date="2016-03" db="EMBL/GenBank/DDBJ databases">
        <authorList>
            <person name="Ma C."/>
            <person name="Zhou S."/>
            <person name="Yang G."/>
        </authorList>
    </citation>
    <scope>NUCLEOTIDE SEQUENCE [LARGE SCALE GENOMIC DNA]</scope>
    <source>
        <strain evidence="5">SgZ-1</strain>
    </source>
</reference>
<feature type="transmembrane region" description="Helical" evidence="1">
    <location>
        <begin position="125"/>
        <end position="143"/>
    </location>
</feature>
<organism evidence="4 5">
    <name type="scientific">Thauera humireducens</name>
    <dbReference type="NCBI Taxonomy" id="1134435"/>
    <lineage>
        <taxon>Bacteria</taxon>
        <taxon>Pseudomonadati</taxon>
        <taxon>Pseudomonadota</taxon>
        <taxon>Betaproteobacteria</taxon>
        <taxon>Rhodocyclales</taxon>
        <taxon>Zoogloeaceae</taxon>
        <taxon>Thauera</taxon>
    </lineage>
</organism>
<dbReference type="NCBIfam" id="TIGR00254">
    <property type="entry name" value="GGDEF"/>
    <property type="match status" value="1"/>
</dbReference>
<dbReference type="FunFam" id="3.30.70.270:FF:000001">
    <property type="entry name" value="Diguanylate cyclase domain protein"/>
    <property type="match status" value="1"/>
</dbReference>
<accession>A0A127K4M4</accession>
<dbReference type="CDD" id="cd00130">
    <property type="entry name" value="PAS"/>
    <property type="match status" value="1"/>
</dbReference>
<proteinExistence type="predicted"/>
<dbReference type="CDD" id="cd01949">
    <property type="entry name" value="GGDEF"/>
    <property type="match status" value="1"/>
</dbReference>
<dbReference type="Pfam" id="PF08448">
    <property type="entry name" value="PAS_4"/>
    <property type="match status" value="1"/>
</dbReference>
<gene>
    <name evidence="4" type="ORF">AC731_006190</name>
</gene>
<dbReference type="InterPro" id="IPR000014">
    <property type="entry name" value="PAS"/>
</dbReference>
<dbReference type="PROSITE" id="PS50887">
    <property type="entry name" value="GGDEF"/>
    <property type="match status" value="1"/>
</dbReference>
<dbReference type="InterPro" id="IPR000160">
    <property type="entry name" value="GGDEF_dom"/>
</dbReference>
<dbReference type="InterPro" id="IPR052155">
    <property type="entry name" value="Biofilm_reg_signaling"/>
</dbReference>
<evidence type="ECO:0000313" key="4">
    <source>
        <dbReference type="EMBL" id="AMO36564.1"/>
    </source>
</evidence>
<dbReference type="STRING" id="1134435.AC731_006190"/>
<dbReference type="PANTHER" id="PTHR44757">
    <property type="entry name" value="DIGUANYLATE CYCLASE DGCP"/>
    <property type="match status" value="1"/>
</dbReference>
<keyword evidence="1" id="KW-0812">Transmembrane</keyword>
<dbReference type="GO" id="GO:0003824">
    <property type="term" value="F:catalytic activity"/>
    <property type="evidence" value="ECO:0007669"/>
    <property type="project" value="UniProtKB-ARBA"/>
</dbReference>
<dbReference type="InterPro" id="IPR033425">
    <property type="entry name" value="MASE3"/>
</dbReference>
<evidence type="ECO:0000259" key="3">
    <source>
        <dbReference type="PROSITE" id="PS50887"/>
    </source>
</evidence>
<dbReference type="NCBIfam" id="TIGR00229">
    <property type="entry name" value="sensory_box"/>
    <property type="match status" value="2"/>
</dbReference>
<keyword evidence="1" id="KW-1133">Transmembrane helix</keyword>
<feature type="domain" description="PAC" evidence="2">
    <location>
        <begin position="483"/>
        <end position="536"/>
    </location>
</feature>
<feature type="transmembrane region" description="Helical" evidence="1">
    <location>
        <begin position="26"/>
        <end position="46"/>
    </location>
</feature>
<dbReference type="SMART" id="SM00091">
    <property type="entry name" value="PAS"/>
    <property type="match status" value="2"/>
</dbReference>
<keyword evidence="5" id="KW-1185">Reference proteome</keyword>
<dbReference type="Gene3D" id="3.30.450.20">
    <property type="entry name" value="PAS domain"/>
    <property type="match status" value="2"/>
</dbReference>
<dbReference type="PANTHER" id="PTHR44757:SF2">
    <property type="entry name" value="BIOFILM ARCHITECTURE MAINTENANCE PROTEIN MBAA"/>
    <property type="match status" value="1"/>
</dbReference>